<evidence type="ECO:0000313" key="1">
    <source>
        <dbReference type="EMBL" id="JAH14738.1"/>
    </source>
</evidence>
<reference evidence="1" key="1">
    <citation type="submission" date="2014-11" db="EMBL/GenBank/DDBJ databases">
        <authorList>
            <person name="Amaro Gonzalez C."/>
        </authorList>
    </citation>
    <scope>NUCLEOTIDE SEQUENCE</scope>
</reference>
<proteinExistence type="predicted"/>
<dbReference type="AlphaFoldDB" id="A0A0E9QF77"/>
<sequence>MRHKACPTGESNLRPLGYKTNSVPITLHSACESSGEK</sequence>
<name>A0A0E9QF77_ANGAN</name>
<organism evidence="1">
    <name type="scientific">Anguilla anguilla</name>
    <name type="common">European freshwater eel</name>
    <name type="synonym">Muraena anguilla</name>
    <dbReference type="NCBI Taxonomy" id="7936"/>
    <lineage>
        <taxon>Eukaryota</taxon>
        <taxon>Metazoa</taxon>
        <taxon>Chordata</taxon>
        <taxon>Craniata</taxon>
        <taxon>Vertebrata</taxon>
        <taxon>Euteleostomi</taxon>
        <taxon>Actinopterygii</taxon>
        <taxon>Neopterygii</taxon>
        <taxon>Teleostei</taxon>
        <taxon>Anguilliformes</taxon>
        <taxon>Anguillidae</taxon>
        <taxon>Anguilla</taxon>
    </lineage>
</organism>
<dbReference type="EMBL" id="GBXM01093839">
    <property type="protein sequence ID" value="JAH14738.1"/>
    <property type="molecule type" value="Transcribed_RNA"/>
</dbReference>
<accession>A0A0E9QF77</accession>
<protein>
    <submittedName>
        <fullName evidence="1">Uncharacterized protein</fullName>
    </submittedName>
</protein>
<reference evidence="1" key="2">
    <citation type="journal article" date="2015" name="Fish Shellfish Immunol.">
        <title>Early steps in the European eel (Anguilla anguilla)-Vibrio vulnificus interaction in the gills: Role of the RtxA13 toxin.</title>
        <authorList>
            <person name="Callol A."/>
            <person name="Pajuelo D."/>
            <person name="Ebbesson L."/>
            <person name="Teles M."/>
            <person name="MacKenzie S."/>
            <person name="Amaro C."/>
        </authorList>
    </citation>
    <scope>NUCLEOTIDE SEQUENCE</scope>
</reference>
<dbReference type="EMBL" id="GBXM01091837">
    <property type="protein sequence ID" value="JAH16740.1"/>
    <property type="molecule type" value="Transcribed_RNA"/>
</dbReference>